<keyword evidence="3" id="KW-1185">Reference proteome</keyword>
<accession>A0A7J8LMC8</accession>
<dbReference type="Proteomes" id="UP000593572">
    <property type="component" value="Unassembled WGS sequence"/>
</dbReference>
<name>A0A7J8LMC8_9ROSI</name>
<feature type="non-terminal residue" evidence="2">
    <location>
        <position position="26"/>
    </location>
</feature>
<feature type="compositionally biased region" description="Basic and acidic residues" evidence="1">
    <location>
        <begin position="1"/>
        <end position="11"/>
    </location>
</feature>
<dbReference type="AlphaFoldDB" id="A0A7J8LMC8"/>
<gene>
    <name evidence="2" type="ORF">Golob_012761</name>
</gene>
<reference evidence="2 3" key="1">
    <citation type="journal article" date="2019" name="Genome Biol. Evol.">
        <title>Insights into the evolution of the New World diploid cottons (Gossypium, subgenus Houzingenia) based on genome sequencing.</title>
        <authorList>
            <person name="Grover C.E."/>
            <person name="Arick M.A. 2nd"/>
            <person name="Thrash A."/>
            <person name="Conover J.L."/>
            <person name="Sanders W.S."/>
            <person name="Peterson D.G."/>
            <person name="Frelichowski J.E."/>
            <person name="Scheffler J.A."/>
            <person name="Scheffler B.E."/>
            <person name="Wendel J.F."/>
        </authorList>
    </citation>
    <scope>NUCLEOTIDE SEQUENCE [LARGE SCALE GENOMIC DNA]</scope>
    <source>
        <strain evidence="2">157</strain>
        <tissue evidence="2">Leaf</tissue>
    </source>
</reference>
<proteinExistence type="predicted"/>
<evidence type="ECO:0000313" key="3">
    <source>
        <dbReference type="Proteomes" id="UP000593572"/>
    </source>
</evidence>
<sequence>MGEENEGIRLTEEEEVGFGERNEQQM</sequence>
<evidence type="ECO:0000256" key="1">
    <source>
        <dbReference type="SAM" id="MobiDB-lite"/>
    </source>
</evidence>
<feature type="region of interest" description="Disordered" evidence="1">
    <location>
        <begin position="1"/>
        <end position="26"/>
    </location>
</feature>
<protein>
    <submittedName>
        <fullName evidence="2">Uncharacterized protein</fullName>
    </submittedName>
</protein>
<evidence type="ECO:0000313" key="2">
    <source>
        <dbReference type="EMBL" id="MBA0553591.1"/>
    </source>
</evidence>
<organism evidence="2 3">
    <name type="scientific">Gossypium lobatum</name>
    <dbReference type="NCBI Taxonomy" id="34289"/>
    <lineage>
        <taxon>Eukaryota</taxon>
        <taxon>Viridiplantae</taxon>
        <taxon>Streptophyta</taxon>
        <taxon>Embryophyta</taxon>
        <taxon>Tracheophyta</taxon>
        <taxon>Spermatophyta</taxon>
        <taxon>Magnoliopsida</taxon>
        <taxon>eudicotyledons</taxon>
        <taxon>Gunneridae</taxon>
        <taxon>Pentapetalae</taxon>
        <taxon>rosids</taxon>
        <taxon>malvids</taxon>
        <taxon>Malvales</taxon>
        <taxon>Malvaceae</taxon>
        <taxon>Malvoideae</taxon>
        <taxon>Gossypium</taxon>
    </lineage>
</organism>
<comment type="caution">
    <text evidence="2">The sequence shown here is derived from an EMBL/GenBank/DDBJ whole genome shotgun (WGS) entry which is preliminary data.</text>
</comment>
<dbReference type="EMBL" id="JABEZX010000004">
    <property type="protein sequence ID" value="MBA0553591.1"/>
    <property type="molecule type" value="Genomic_DNA"/>
</dbReference>